<dbReference type="InterPro" id="IPR012347">
    <property type="entry name" value="Ferritin-like"/>
</dbReference>
<feature type="compositionally biased region" description="Low complexity" evidence="1">
    <location>
        <begin position="12"/>
        <end position="23"/>
    </location>
</feature>
<name>A0A2P1PRY2_9GAMM</name>
<evidence type="ECO:0000313" key="4">
    <source>
        <dbReference type="Proteomes" id="UP000241074"/>
    </source>
</evidence>
<dbReference type="PANTHER" id="PTHR34400">
    <property type="match status" value="1"/>
</dbReference>
<reference evidence="3 4" key="2">
    <citation type="submission" date="2018-03" db="EMBL/GenBank/DDBJ databases">
        <authorList>
            <person name="Keele B.F."/>
        </authorList>
    </citation>
    <scope>NUCLEOTIDE SEQUENCE [LARGE SCALE GENOMIC DNA]</scope>
    <source>
        <strain evidence="3 4">D13</strain>
    </source>
</reference>
<evidence type="ECO:0000313" key="3">
    <source>
        <dbReference type="EMBL" id="AVP97599.1"/>
    </source>
</evidence>
<organism evidence="3 4">
    <name type="scientific">Ahniella affigens</name>
    <dbReference type="NCBI Taxonomy" id="2021234"/>
    <lineage>
        <taxon>Bacteria</taxon>
        <taxon>Pseudomonadati</taxon>
        <taxon>Pseudomonadota</taxon>
        <taxon>Gammaproteobacteria</taxon>
        <taxon>Lysobacterales</taxon>
        <taxon>Rhodanobacteraceae</taxon>
        <taxon>Ahniella</taxon>
    </lineage>
</organism>
<dbReference type="Pfam" id="PF12902">
    <property type="entry name" value="Ferritin-like"/>
    <property type="match status" value="1"/>
</dbReference>
<keyword evidence="4" id="KW-1185">Reference proteome</keyword>
<gene>
    <name evidence="3" type="ORF">C7S18_10490</name>
</gene>
<dbReference type="InterPro" id="IPR026820">
    <property type="entry name" value="VioB/RebD_dom"/>
</dbReference>
<dbReference type="OrthoDB" id="9795032at2"/>
<dbReference type="EMBL" id="CP027860">
    <property type="protein sequence ID" value="AVP97599.1"/>
    <property type="molecule type" value="Genomic_DNA"/>
</dbReference>
<accession>A0A2P1PRY2</accession>
<feature type="region of interest" description="Disordered" evidence="1">
    <location>
        <begin position="1"/>
        <end position="23"/>
    </location>
</feature>
<evidence type="ECO:0000259" key="2">
    <source>
        <dbReference type="Pfam" id="PF12902"/>
    </source>
</evidence>
<protein>
    <recommendedName>
        <fullName evidence="2">Iminophenyl-pyruvate dimer synthase domain-containing protein</fullName>
    </recommendedName>
</protein>
<sequence>MTTMNAEQDTQSPGSEAAPASPSLFQKVRGGRRRQMLTYEEVPGVADSAKSLLKTAHHELSLEQVRRHLQTAIEIEHATIPTYLCALYSIHDGTNTFAVQNIQGVVMEEMLHMLLACNILNAIGGHPAIDHPKFIPEYPTYLPHSADLFLVPLQKFSRDTIQVFLDIEKPAHRPAPPQPNHWDTIGQFYKSIKFALIHLERTTPGGIFHGDPARQMQPHHYYGGGGKLVPIHNLDDAVLAIDEIVGQGEGVNGTIIDSDSVLFGEDVEYAHYFRFNEIMSERRYRPTDKANAPPSGPPVAVDWNAVYAMRPNPKMADYPEGSELYAKTLGFNRTYMALLTSIHNAVNGDPPELMKAVPLMYDLKYQALELMVTPWKEGMTAGPSFEYVPPAMR</sequence>
<reference evidence="3 4" key="1">
    <citation type="submission" date="2018-03" db="EMBL/GenBank/DDBJ databases">
        <title>Ahniella affigens gen. nov., sp. nov., a gammaproteobacterium isolated from sandy soil near a stream.</title>
        <authorList>
            <person name="Ko Y."/>
            <person name="Kim J.-H."/>
        </authorList>
    </citation>
    <scope>NUCLEOTIDE SEQUENCE [LARGE SCALE GENOMIC DNA]</scope>
    <source>
        <strain evidence="3 4">D13</strain>
    </source>
</reference>
<feature type="domain" description="Iminophenyl-pyruvate dimer synthase" evidence="2">
    <location>
        <begin position="69"/>
        <end position="279"/>
    </location>
</feature>
<feature type="compositionally biased region" description="Polar residues" evidence="1">
    <location>
        <begin position="1"/>
        <end position="11"/>
    </location>
</feature>
<dbReference type="Proteomes" id="UP000241074">
    <property type="component" value="Chromosome"/>
</dbReference>
<evidence type="ECO:0000256" key="1">
    <source>
        <dbReference type="SAM" id="MobiDB-lite"/>
    </source>
</evidence>
<dbReference type="AlphaFoldDB" id="A0A2P1PRY2"/>
<dbReference type="Gene3D" id="1.20.1260.10">
    <property type="match status" value="1"/>
</dbReference>
<dbReference type="PANTHER" id="PTHR34400:SF4">
    <property type="entry name" value="MEMBRANE PROTEIN"/>
    <property type="match status" value="1"/>
</dbReference>
<dbReference type="KEGG" id="xba:C7S18_10490"/>
<proteinExistence type="predicted"/>